<reference evidence="1 2" key="1">
    <citation type="submission" date="2024-03" db="EMBL/GenBank/DDBJ databases">
        <authorList>
            <person name="Brejova B."/>
        </authorList>
    </citation>
    <scope>NUCLEOTIDE SEQUENCE [LARGE SCALE GENOMIC DNA]</scope>
    <source>
        <strain evidence="1 2">CBS 14171</strain>
    </source>
</reference>
<dbReference type="GeneID" id="92209696"/>
<gene>
    <name evidence="1" type="ORF">LODBEIA_P45000</name>
</gene>
<proteinExistence type="predicted"/>
<dbReference type="EMBL" id="OZ022409">
    <property type="protein sequence ID" value="CAK9440400.1"/>
    <property type="molecule type" value="Genomic_DNA"/>
</dbReference>
<organism evidence="1 2">
    <name type="scientific">Lodderomyces beijingensis</name>
    <dbReference type="NCBI Taxonomy" id="1775926"/>
    <lineage>
        <taxon>Eukaryota</taxon>
        <taxon>Fungi</taxon>
        <taxon>Dikarya</taxon>
        <taxon>Ascomycota</taxon>
        <taxon>Saccharomycotina</taxon>
        <taxon>Pichiomycetes</taxon>
        <taxon>Debaryomycetaceae</taxon>
        <taxon>Candida/Lodderomyces clade</taxon>
        <taxon>Lodderomyces</taxon>
    </lineage>
</organism>
<dbReference type="RefSeq" id="XP_066831438.1">
    <property type="nucleotide sequence ID" value="XM_066974729.1"/>
</dbReference>
<evidence type="ECO:0000313" key="1">
    <source>
        <dbReference type="EMBL" id="CAK9440400.1"/>
    </source>
</evidence>
<accession>A0ABP0ZTH5</accession>
<keyword evidence="2" id="KW-1185">Reference proteome</keyword>
<sequence length="258" mass="29606">MPRYPQQSQTLARVLRSPILTNPTKWLYDVPRKHSHELSEERDIFYNRQHLHSNPFAQALIRTRPDSGWSVVPEGISIPLAASKAHAEAKQEQKKKKKKQQICTLSPVLQDDKVDSTRSPLFRGIINNKRVIEDVKEKNKFIARFRSFLVWKMGISQDARPELAPDMAGLIETHYRSKIQEMLELVGDELEPRLSTRQRDGILCTSVGGLSQWRDDHLEVNKSAFGLENDKFVEFEKHPELAKLLVAYAGYHSNNPGS</sequence>
<protein>
    <submittedName>
        <fullName evidence="1">Uncharacterized protein</fullName>
    </submittedName>
</protein>
<dbReference type="Proteomes" id="UP001497383">
    <property type="component" value="Chromosome 5"/>
</dbReference>
<name>A0ABP0ZTH5_9ASCO</name>
<evidence type="ECO:0000313" key="2">
    <source>
        <dbReference type="Proteomes" id="UP001497383"/>
    </source>
</evidence>